<reference evidence="4 5" key="1">
    <citation type="submission" date="2020-12" db="EMBL/GenBank/DDBJ databases">
        <title>Sulforoseuscoccus oceanibium gen. nov., sp. nov., a representative of the phylum Verrucomicrobia with special cytoplasmic membrane, and proposal of Sulforoseuscoccusaceae fam. nov.</title>
        <authorList>
            <person name="Xi F."/>
        </authorList>
    </citation>
    <scope>NUCLEOTIDE SEQUENCE [LARGE SCALE GENOMIC DNA]</scope>
    <source>
        <strain evidence="4 5">T37</strain>
    </source>
</reference>
<name>A0A6B3L6N0_9BACT</name>
<accession>A0A6B3L6N0</accession>
<dbReference type="EMBL" id="CP066776">
    <property type="protein sequence ID" value="QQL44834.1"/>
    <property type="molecule type" value="Genomic_DNA"/>
</dbReference>
<gene>
    <name evidence="4" type="ORF">G3M56_013290</name>
</gene>
<feature type="transmembrane region" description="Helical" evidence="2">
    <location>
        <begin position="220"/>
        <end position="240"/>
    </location>
</feature>
<feature type="chain" id="PRO_5043557154" evidence="3">
    <location>
        <begin position="22"/>
        <end position="245"/>
    </location>
</feature>
<evidence type="ECO:0000313" key="5">
    <source>
        <dbReference type="Proteomes" id="UP000475117"/>
    </source>
</evidence>
<evidence type="ECO:0000256" key="1">
    <source>
        <dbReference type="SAM" id="MobiDB-lite"/>
    </source>
</evidence>
<keyword evidence="2" id="KW-0812">Transmembrane</keyword>
<proteinExistence type="predicted"/>
<keyword evidence="5" id="KW-1185">Reference proteome</keyword>
<evidence type="ECO:0000313" key="4">
    <source>
        <dbReference type="EMBL" id="QQL44834.1"/>
    </source>
</evidence>
<evidence type="ECO:0000256" key="3">
    <source>
        <dbReference type="SAM" id="SignalP"/>
    </source>
</evidence>
<keyword evidence="3" id="KW-0732">Signal</keyword>
<dbReference type="KEGG" id="soa:G3M56_013290"/>
<dbReference type="AlphaFoldDB" id="A0A6B3L6N0"/>
<dbReference type="Proteomes" id="UP000475117">
    <property type="component" value="Chromosome"/>
</dbReference>
<feature type="compositionally biased region" description="Basic and acidic residues" evidence="1">
    <location>
        <begin position="182"/>
        <end position="198"/>
    </location>
</feature>
<sequence length="245" mass="27458">MKVWSLLMLLFLVPFVPVSLAMDEDEKRVLAFFEEYGMSGSDVPYPEGHPYWEEAVFYAEHPDAARSVVMYLLKGEYYGDYIKMASAVWRLAFLPGDQSEVLAFLRSELPVVLEMQDDRSTSGFACSGLSFLGRFGDESDYGLIDSFSNHRAGQVQSRVITAKKVMSARLRAPKQSAANEQEVLKTPELEPASEPKEKFEQEQIAARSSQSMNSDSGGSIRWFCVGGVALVGVFVFFMRLRRGQS</sequence>
<organism evidence="4 5">
    <name type="scientific">Sulfuriroseicoccus oceanibius</name>
    <dbReference type="NCBI Taxonomy" id="2707525"/>
    <lineage>
        <taxon>Bacteria</taxon>
        <taxon>Pseudomonadati</taxon>
        <taxon>Verrucomicrobiota</taxon>
        <taxon>Verrucomicrobiia</taxon>
        <taxon>Verrucomicrobiales</taxon>
        <taxon>Verrucomicrobiaceae</taxon>
        <taxon>Sulfuriroseicoccus</taxon>
    </lineage>
</organism>
<keyword evidence="2" id="KW-1133">Transmembrane helix</keyword>
<protein>
    <submittedName>
        <fullName evidence="4">Uncharacterized protein</fullName>
    </submittedName>
</protein>
<keyword evidence="2" id="KW-0472">Membrane</keyword>
<feature type="signal peptide" evidence="3">
    <location>
        <begin position="1"/>
        <end position="21"/>
    </location>
</feature>
<evidence type="ECO:0000256" key="2">
    <source>
        <dbReference type="SAM" id="Phobius"/>
    </source>
</evidence>
<feature type="region of interest" description="Disordered" evidence="1">
    <location>
        <begin position="171"/>
        <end position="198"/>
    </location>
</feature>
<dbReference type="RefSeq" id="WP_164364615.1">
    <property type="nucleotide sequence ID" value="NZ_CP066776.1"/>
</dbReference>